<dbReference type="OrthoDB" id="9665746at2759"/>
<feature type="transmembrane region" description="Helical" evidence="2">
    <location>
        <begin position="113"/>
        <end position="135"/>
    </location>
</feature>
<sequence length="195" mass="21710">MEQSKAAGPQAQMVCFRKLQQSQSDRRVNFSQYRKWSFLRAHQLKPSVLPPYPRYSAAHTMRAFQGAPSAPEASQTPVLASELMTLWSSTTHGHTSSLLGLTQPEPQKHTSGLGVISFIVILVVVVIVLVSVVSLRFKCRKNKESEDPQKPGSSGISERLEQAANVRDSQVKYSLLSPPPQSHRKKECTEKERGK</sequence>
<dbReference type="EMBL" id="JAGFMF010012151">
    <property type="protein sequence ID" value="KAG8506575.1"/>
    <property type="molecule type" value="Genomic_DNA"/>
</dbReference>
<dbReference type="GO" id="GO:0005886">
    <property type="term" value="C:plasma membrane"/>
    <property type="evidence" value="ECO:0007669"/>
    <property type="project" value="TreeGrafter"/>
</dbReference>
<dbReference type="PANTHER" id="PTHR28602:SF1">
    <property type="entry name" value="ENDOTHELIAL CELL-SPECIFIC CHEMOTAXIS REGULATOR"/>
    <property type="match status" value="1"/>
</dbReference>
<accession>A0A8J5ZXG6</accession>
<dbReference type="InterPro" id="IPR026247">
    <property type="entry name" value="ECSCR"/>
</dbReference>
<keyword evidence="2" id="KW-0812">Transmembrane</keyword>
<dbReference type="GO" id="GO:1901800">
    <property type="term" value="P:positive regulation of proteasomal protein catabolic process"/>
    <property type="evidence" value="ECO:0007669"/>
    <property type="project" value="TreeGrafter"/>
</dbReference>
<evidence type="ECO:0000256" key="1">
    <source>
        <dbReference type="SAM" id="MobiDB-lite"/>
    </source>
</evidence>
<comment type="caution">
    <text evidence="3">The sequence shown here is derived from an EMBL/GenBank/DDBJ whole genome shotgun (WGS) entry which is preliminary data.</text>
</comment>
<dbReference type="Pfam" id="PF15820">
    <property type="entry name" value="ECSCR"/>
    <property type="match status" value="1"/>
</dbReference>
<keyword evidence="4" id="KW-1185">Reference proteome</keyword>
<name>A0A8J5ZXG6_GALPY</name>
<reference evidence="3" key="1">
    <citation type="journal article" date="2021" name="Evol. Appl.">
        <title>The genome of the Pyrenean desman and the effects of bottlenecks and inbreeding on the genomic landscape of an endangered species.</title>
        <authorList>
            <person name="Escoda L."/>
            <person name="Castresana J."/>
        </authorList>
    </citation>
    <scope>NUCLEOTIDE SEQUENCE</scope>
    <source>
        <strain evidence="3">IBE-C5619</strain>
    </source>
</reference>
<dbReference type="PANTHER" id="PTHR28602">
    <property type="entry name" value="ENDOTHELIAL CELL-SPECIFIC CHEMOTAXIS REGULATOR"/>
    <property type="match status" value="1"/>
</dbReference>
<evidence type="ECO:0008006" key="5">
    <source>
        <dbReference type="Google" id="ProtNLM"/>
    </source>
</evidence>
<dbReference type="AlphaFoldDB" id="A0A8J5ZXG6"/>
<protein>
    <recommendedName>
        <fullName evidence="5">Endothelial cell-specific chemotaxis regulator</fullName>
    </recommendedName>
</protein>
<evidence type="ECO:0000313" key="3">
    <source>
        <dbReference type="EMBL" id="KAG8506575.1"/>
    </source>
</evidence>
<dbReference type="GO" id="GO:0016525">
    <property type="term" value="P:negative regulation of angiogenesis"/>
    <property type="evidence" value="ECO:0007669"/>
    <property type="project" value="TreeGrafter"/>
</dbReference>
<dbReference type="Proteomes" id="UP000700334">
    <property type="component" value="Unassembled WGS sequence"/>
</dbReference>
<dbReference type="GO" id="GO:2000353">
    <property type="term" value="P:positive regulation of endothelial cell apoptotic process"/>
    <property type="evidence" value="ECO:0007669"/>
    <property type="project" value="TreeGrafter"/>
</dbReference>
<dbReference type="GO" id="GO:0005829">
    <property type="term" value="C:cytosol"/>
    <property type="evidence" value="ECO:0007669"/>
    <property type="project" value="TreeGrafter"/>
</dbReference>
<evidence type="ECO:0000256" key="2">
    <source>
        <dbReference type="SAM" id="Phobius"/>
    </source>
</evidence>
<keyword evidence="2" id="KW-1133">Transmembrane helix</keyword>
<evidence type="ECO:0000313" key="4">
    <source>
        <dbReference type="Proteomes" id="UP000700334"/>
    </source>
</evidence>
<feature type="region of interest" description="Disordered" evidence="1">
    <location>
        <begin position="142"/>
        <end position="195"/>
    </location>
</feature>
<keyword evidence="2" id="KW-0472">Membrane</keyword>
<proteinExistence type="predicted"/>
<gene>
    <name evidence="3" type="ORF">J0S82_000802</name>
</gene>
<organism evidence="3 4">
    <name type="scientific">Galemys pyrenaicus</name>
    <name type="common">Iberian desman</name>
    <name type="synonym">Pyrenean desman</name>
    <dbReference type="NCBI Taxonomy" id="202257"/>
    <lineage>
        <taxon>Eukaryota</taxon>
        <taxon>Metazoa</taxon>
        <taxon>Chordata</taxon>
        <taxon>Craniata</taxon>
        <taxon>Vertebrata</taxon>
        <taxon>Euteleostomi</taxon>
        <taxon>Mammalia</taxon>
        <taxon>Eutheria</taxon>
        <taxon>Laurasiatheria</taxon>
        <taxon>Eulipotyphla</taxon>
        <taxon>Talpidae</taxon>
        <taxon>Galemys</taxon>
    </lineage>
</organism>